<proteinExistence type="predicted"/>
<gene>
    <name evidence="9" type="primary">LOC106463082</name>
</gene>
<reference evidence="9" key="1">
    <citation type="submission" date="2025-08" db="UniProtKB">
        <authorList>
            <consortium name="RefSeq"/>
        </authorList>
    </citation>
    <scope>IDENTIFICATION</scope>
    <source>
        <tissue evidence="9">Muscle</tissue>
    </source>
</reference>
<name>A0ABM1SRE8_LIMPO</name>
<comment type="subcellular location">
    <subcellularLocation>
        <location evidence="1">Nucleus</location>
    </subcellularLocation>
</comment>
<dbReference type="InterPro" id="IPR036879">
    <property type="entry name" value="TF_MADSbox_sf"/>
</dbReference>
<dbReference type="Pfam" id="PF00319">
    <property type="entry name" value="SRF-TF"/>
    <property type="match status" value="1"/>
</dbReference>
<feature type="domain" description="MADS-box" evidence="7">
    <location>
        <begin position="1"/>
        <end position="61"/>
    </location>
</feature>
<dbReference type="SUPFAM" id="SSF55455">
    <property type="entry name" value="SRF-like"/>
    <property type="match status" value="1"/>
</dbReference>
<protein>
    <submittedName>
        <fullName evidence="9">Myocyte-specific enhancer factor 2-like isoform X1</fullName>
    </submittedName>
</protein>
<evidence type="ECO:0000313" key="9">
    <source>
        <dbReference type="RefSeq" id="XP_022246204.1"/>
    </source>
</evidence>
<dbReference type="PROSITE" id="PS50066">
    <property type="entry name" value="MADS_BOX_2"/>
    <property type="match status" value="1"/>
</dbReference>
<dbReference type="SMART" id="SM00432">
    <property type="entry name" value="MADS"/>
    <property type="match status" value="1"/>
</dbReference>
<keyword evidence="3" id="KW-0238">DNA-binding</keyword>
<evidence type="ECO:0000256" key="3">
    <source>
        <dbReference type="ARBA" id="ARBA00023125"/>
    </source>
</evidence>
<dbReference type="Proteomes" id="UP000694941">
    <property type="component" value="Unplaced"/>
</dbReference>
<dbReference type="PROSITE" id="PS00350">
    <property type="entry name" value="MADS_BOX_1"/>
    <property type="match status" value="1"/>
</dbReference>
<evidence type="ECO:0000259" key="7">
    <source>
        <dbReference type="PROSITE" id="PS50066"/>
    </source>
</evidence>
<dbReference type="PANTHER" id="PTHR11945:SF534">
    <property type="entry name" value="MYOCYTE-SPECIFIC ENHANCER FACTOR 2"/>
    <property type="match status" value="1"/>
</dbReference>
<keyword evidence="4" id="KW-0804">Transcription</keyword>
<dbReference type="PRINTS" id="PR00404">
    <property type="entry name" value="MADSDOMAIN"/>
</dbReference>
<keyword evidence="8" id="KW-1185">Reference proteome</keyword>
<dbReference type="InterPro" id="IPR002100">
    <property type="entry name" value="TF_MADSbox"/>
</dbReference>
<evidence type="ECO:0000256" key="4">
    <source>
        <dbReference type="ARBA" id="ARBA00023163"/>
    </source>
</evidence>
<dbReference type="RefSeq" id="XP_022246204.1">
    <property type="nucleotide sequence ID" value="XM_022390496.1"/>
</dbReference>
<keyword evidence="2" id="KW-0805">Transcription regulation</keyword>
<dbReference type="PANTHER" id="PTHR11945">
    <property type="entry name" value="MADS BOX PROTEIN"/>
    <property type="match status" value="1"/>
</dbReference>
<organism evidence="8 9">
    <name type="scientific">Limulus polyphemus</name>
    <name type="common">Atlantic horseshoe crab</name>
    <dbReference type="NCBI Taxonomy" id="6850"/>
    <lineage>
        <taxon>Eukaryota</taxon>
        <taxon>Metazoa</taxon>
        <taxon>Ecdysozoa</taxon>
        <taxon>Arthropoda</taxon>
        <taxon>Chelicerata</taxon>
        <taxon>Merostomata</taxon>
        <taxon>Xiphosura</taxon>
        <taxon>Limulidae</taxon>
        <taxon>Limulus</taxon>
    </lineage>
</organism>
<feature type="region of interest" description="Disordered" evidence="6">
    <location>
        <begin position="333"/>
        <end position="377"/>
    </location>
</feature>
<evidence type="ECO:0000256" key="1">
    <source>
        <dbReference type="ARBA" id="ARBA00004123"/>
    </source>
</evidence>
<dbReference type="CDD" id="cd00265">
    <property type="entry name" value="MADS_MEF2_like"/>
    <property type="match status" value="1"/>
</dbReference>
<keyword evidence="5" id="KW-0539">Nucleus</keyword>
<evidence type="ECO:0000313" key="8">
    <source>
        <dbReference type="Proteomes" id="UP000694941"/>
    </source>
</evidence>
<evidence type="ECO:0000256" key="5">
    <source>
        <dbReference type="ARBA" id="ARBA00023242"/>
    </source>
</evidence>
<dbReference type="GeneID" id="106463082"/>
<evidence type="ECO:0000256" key="2">
    <source>
        <dbReference type="ARBA" id="ARBA00023015"/>
    </source>
</evidence>
<sequence>MGRKKIRISKITDDRNRQVTFTKRKFGLMKKAYELSVLCNCEIALIIFNNTNKLFQYASTDMDKVLLKYTEYSEPHESRTNNDIAAAIFRKEHKNANNECSSPDIDFDETSFPLLKDTRYDQLKEDLSPMISRSPNAQTNRQTNLRPMAQLQVGSAPLSHPVHNTNNHCQIMQLSPQVSPQATHSPHFSPVDNILEDPRLTPQEYHHSSNDINMAMRNSSPSEFSSKHQGSFCRQQLSHTQNEKQSNGQFMISNASGQVGNTMPQNMINSPITSLPMMSQMCGVGNYPSNSSSSFHSDNFQLSSELNLLGYHSPSPVNSWSLGDQRLLSPLSATKNPHVLNNGPHHLSVSNTSPTPSNSPHDVRIKNEPVSPPHDITSSLIPDQRLSGDQFSIASCSPAFGCGQFEMISIKRPRLSLDVWAM</sequence>
<accession>A0ABM1SRE8</accession>
<evidence type="ECO:0000256" key="6">
    <source>
        <dbReference type="SAM" id="MobiDB-lite"/>
    </source>
</evidence>
<dbReference type="Gene3D" id="3.40.1810.10">
    <property type="entry name" value="Transcription factor, MADS-box"/>
    <property type="match status" value="1"/>
</dbReference>
<feature type="compositionally biased region" description="Low complexity" evidence="6">
    <location>
        <begin position="350"/>
        <end position="360"/>
    </location>
</feature>
<dbReference type="InterPro" id="IPR033896">
    <property type="entry name" value="MEF2-like_N"/>
</dbReference>